<keyword evidence="10" id="KW-0503">Monooxygenase</keyword>
<dbReference type="PANTHER" id="PTHR42802:SF1">
    <property type="entry name" value="L-ORNITHINE N(5)-MONOOXYGENASE"/>
    <property type="match status" value="1"/>
</dbReference>
<dbReference type="RefSeq" id="WP_212640681.1">
    <property type="nucleotide sequence ID" value="NZ_CP074132.1"/>
</dbReference>
<dbReference type="SUPFAM" id="SSF51905">
    <property type="entry name" value="FAD/NAD(P)-binding domain"/>
    <property type="match status" value="2"/>
</dbReference>
<evidence type="ECO:0000256" key="3">
    <source>
        <dbReference type="ARBA" id="ARBA00007588"/>
    </source>
</evidence>
<evidence type="ECO:0000256" key="16">
    <source>
        <dbReference type="SAM" id="MobiDB-lite"/>
    </source>
</evidence>
<comment type="pathway">
    <text evidence="2">Siderophore biosynthesis.</text>
</comment>
<evidence type="ECO:0000313" key="18">
    <source>
        <dbReference type="Proteomes" id="UP000678016"/>
    </source>
</evidence>
<reference evidence="18" key="1">
    <citation type="submission" date="2021-05" db="EMBL/GenBank/DDBJ databases">
        <title>Direct Submission.</title>
        <authorList>
            <person name="Li K."/>
            <person name="Gao J."/>
        </authorList>
    </citation>
    <scope>NUCLEOTIDE SEQUENCE [LARGE SCALE GENOMIC DNA]</scope>
    <source>
        <strain evidence="18">HDS12</strain>
    </source>
</reference>
<protein>
    <recommendedName>
        <fullName evidence="5">L-lysine N6-monooxygenase MbtG</fullName>
        <ecNumber evidence="4">1.14.13.59</ecNumber>
    </recommendedName>
    <alternativeName>
        <fullName evidence="14">Lysine 6-N-hydroxylase</fullName>
    </alternativeName>
    <alternativeName>
        <fullName evidence="13">Lysine N6-hydroxylase</fullName>
    </alternativeName>
    <alternativeName>
        <fullName evidence="11">Lysine-N-oxygenase</fullName>
    </alternativeName>
    <alternativeName>
        <fullName evidence="12">Mycobactin synthase protein G</fullName>
    </alternativeName>
</protein>
<dbReference type="Gene3D" id="3.50.50.60">
    <property type="entry name" value="FAD/NAD(P)-binding domain"/>
    <property type="match status" value="1"/>
</dbReference>
<keyword evidence="7" id="KW-0274">FAD</keyword>
<keyword evidence="8" id="KW-0521">NADP</keyword>
<evidence type="ECO:0000256" key="5">
    <source>
        <dbReference type="ARBA" id="ARBA00016406"/>
    </source>
</evidence>
<evidence type="ECO:0000256" key="12">
    <source>
        <dbReference type="ARBA" id="ARBA00031158"/>
    </source>
</evidence>
<evidence type="ECO:0000256" key="14">
    <source>
        <dbReference type="ARBA" id="ARBA00032738"/>
    </source>
</evidence>
<feature type="region of interest" description="Disordered" evidence="16">
    <location>
        <begin position="462"/>
        <end position="512"/>
    </location>
</feature>
<evidence type="ECO:0000256" key="10">
    <source>
        <dbReference type="ARBA" id="ARBA00023033"/>
    </source>
</evidence>
<evidence type="ECO:0000256" key="6">
    <source>
        <dbReference type="ARBA" id="ARBA00022630"/>
    </source>
</evidence>
<organism evidence="17 18">
    <name type="scientific">Nocardiopsis akebiae</name>
    <dbReference type="NCBI Taxonomy" id="2831968"/>
    <lineage>
        <taxon>Bacteria</taxon>
        <taxon>Bacillati</taxon>
        <taxon>Actinomycetota</taxon>
        <taxon>Actinomycetes</taxon>
        <taxon>Streptosporangiales</taxon>
        <taxon>Nocardiopsidaceae</taxon>
        <taxon>Nocardiopsis</taxon>
    </lineage>
</organism>
<dbReference type="Pfam" id="PF13434">
    <property type="entry name" value="Lys_Orn_oxgnase"/>
    <property type="match status" value="1"/>
</dbReference>
<dbReference type="InterPro" id="IPR025700">
    <property type="entry name" value="Lys/Orn_oxygenase"/>
</dbReference>
<dbReference type="EC" id="1.14.13.59" evidence="4"/>
<sequence length="512" mass="56444">MTTSRRPAPAADPGRIHDFAAVGIGPFNLGLACLTAPVPGLDGLFLDEKPEFSWHSGMLLEEAELQTPFMSDLVTLADPTSPFSFLNYLKETGRLYPFYIRERFYPLRAEYDDYCRWAARRLGDAVRFGQRVDSVEYDPDQALYLLHSTETATGARHTHRARRLVLGTGTPPYLPEPCRGLPGDAVHSSGYLPAARRLRDKRSVTVVGSGQSAAEIFHDLLQDLDGHGYQLNWVTRSPRFFPLEYTKLTLEMTSPEYADHFHALPAPTRDRLVASQKNLYKGIDSDLINAIYDLLYVKSRLGPPPVRLMTGTEVTGARHDAANGAYTLDLRNTDQGRDFALDTEGLVLATGYQYRMPDFLEPITDRLAWDGSGRFAVRRDYRVDRDAPPAGQDAPGADGSPDDGRGPRFARGAVFVQNAELHTHGFVAPDLGMGAYRNSCILRAMLGREPYAVERSIAFQEFGAPGQGAPDADARDGSGPTGRDPHHEGPNQEDTVETALPASGPTRKAARR</sequence>
<keyword evidence="6" id="KW-0285">Flavoprotein</keyword>
<evidence type="ECO:0000256" key="11">
    <source>
        <dbReference type="ARBA" id="ARBA00029939"/>
    </source>
</evidence>
<feature type="region of interest" description="Disordered" evidence="16">
    <location>
        <begin position="380"/>
        <end position="409"/>
    </location>
</feature>
<dbReference type="PANTHER" id="PTHR42802">
    <property type="entry name" value="MONOOXYGENASE"/>
    <property type="match status" value="1"/>
</dbReference>
<name>A0ABX8C2G2_9ACTN</name>
<dbReference type="Proteomes" id="UP000678016">
    <property type="component" value="Chromosome"/>
</dbReference>
<dbReference type="InterPro" id="IPR036188">
    <property type="entry name" value="FAD/NAD-bd_sf"/>
</dbReference>
<evidence type="ECO:0000256" key="13">
    <source>
        <dbReference type="ARBA" id="ARBA00032493"/>
    </source>
</evidence>
<feature type="compositionally biased region" description="Low complexity" evidence="16">
    <location>
        <begin position="388"/>
        <end position="399"/>
    </location>
</feature>
<keyword evidence="18" id="KW-1185">Reference proteome</keyword>
<evidence type="ECO:0000256" key="9">
    <source>
        <dbReference type="ARBA" id="ARBA00023002"/>
    </source>
</evidence>
<evidence type="ECO:0000256" key="7">
    <source>
        <dbReference type="ARBA" id="ARBA00022827"/>
    </source>
</evidence>
<keyword evidence="9" id="KW-0560">Oxidoreductase</keyword>
<evidence type="ECO:0000256" key="1">
    <source>
        <dbReference type="ARBA" id="ARBA00001974"/>
    </source>
</evidence>
<evidence type="ECO:0000256" key="2">
    <source>
        <dbReference type="ARBA" id="ARBA00004924"/>
    </source>
</evidence>
<evidence type="ECO:0000256" key="15">
    <source>
        <dbReference type="ARBA" id="ARBA00048407"/>
    </source>
</evidence>
<accession>A0ABX8C2G2</accession>
<proteinExistence type="inferred from homology"/>
<comment type="cofactor">
    <cofactor evidence="1">
        <name>FAD</name>
        <dbReference type="ChEBI" id="CHEBI:57692"/>
    </cofactor>
</comment>
<dbReference type="PROSITE" id="PS51257">
    <property type="entry name" value="PROKAR_LIPOPROTEIN"/>
    <property type="match status" value="1"/>
</dbReference>
<evidence type="ECO:0000313" key="17">
    <source>
        <dbReference type="EMBL" id="QUX27622.1"/>
    </source>
</evidence>
<comment type="catalytic activity">
    <reaction evidence="15">
        <text>L-lysine + NADPH + O2 = N(6)-hydroxy-L-lysine + NADP(+) + H2O</text>
        <dbReference type="Rhea" id="RHEA:23228"/>
        <dbReference type="ChEBI" id="CHEBI:15377"/>
        <dbReference type="ChEBI" id="CHEBI:15379"/>
        <dbReference type="ChEBI" id="CHEBI:32551"/>
        <dbReference type="ChEBI" id="CHEBI:57783"/>
        <dbReference type="ChEBI" id="CHEBI:57820"/>
        <dbReference type="ChEBI" id="CHEBI:58349"/>
        <dbReference type="EC" id="1.14.13.59"/>
    </reaction>
</comment>
<evidence type="ECO:0000256" key="8">
    <source>
        <dbReference type="ARBA" id="ARBA00022857"/>
    </source>
</evidence>
<evidence type="ECO:0000256" key="4">
    <source>
        <dbReference type="ARBA" id="ARBA00013076"/>
    </source>
</evidence>
<dbReference type="EMBL" id="CP074132">
    <property type="protein sequence ID" value="QUX27622.1"/>
    <property type="molecule type" value="Genomic_DNA"/>
</dbReference>
<gene>
    <name evidence="17" type="ORF">KGD83_20265</name>
</gene>
<comment type="similarity">
    <text evidence="3">Belongs to the lysine N(6)-hydroxylase/L-ornithine N(5)-oxygenase family.</text>
</comment>